<dbReference type="EMBL" id="AMCI01001933">
    <property type="protein sequence ID" value="EJX04064.1"/>
    <property type="molecule type" value="Genomic_DNA"/>
</dbReference>
<sequence>MICLQVYYDTCLLAYKCTFLLAVYAVCLLIKYLQKRHFKYIYFIVNQSLINHQTNINQLFACMNKQSHFCIYTNEKYSLHMIHSICQFLSNIISPGLHFAVKIGTGFSNGPMPVFYSSFLFRQPDFLVPSLPGIHIISQCLRNDFFQKYILHQRDVFYLAK</sequence>
<reference evidence="2" key="1">
    <citation type="journal article" date="2012" name="PLoS ONE">
        <title>Gene sets for utilization of primary and secondary nutrition supplies in the distal gut of endangered iberian lynx.</title>
        <authorList>
            <person name="Alcaide M."/>
            <person name="Messina E."/>
            <person name="Richter M."/>
            <person name="Bargiela R."/>
            <person name="Peplies J."/>
            <person name="Huws S.A."/>
            <person name="Newbold C.J."/>
            <person name="Golyshin P.N."/>
            <person name="Simon M.A."/>
            <person name="Lopez G."/>
            <person name="Yakimov M.M."/>
            <person name="Ferrer M."/>
        </authorList>
    </citation>
    <scope>NUCLEOTIDE SEQUENCE</scope>
</reference>
<evidence type="ECO:0000313" key="2">
    <source>
        <dbReference type="EMBL" id="EJX04064.1"/>
    </source>
</evidence>
<comment type="caution">
    <text evidence="2">The sequence shown here is derived from an EMBL/GenBank/DDBJ whole genome shotgun (WGS) entry which is preliminary data.</text>
</comment>
<organism evidence="2">
    <name type="scientific">gut metagenome</name>
    <dbReference type="NCBI Taxonomy" id="749906"/>
    <lineage>
        <taxon>unclassified sequences</taxon>
        <taxon>metagenomes</taxon>
        <taxon>organismal metagenomes</taxon>
    </lineage>
</organism>
<evidence type="ECO:0008006" key="3">
    <source>
        <dbReference type="Google" id="ProtNLM"/>
    </source>
</evidence>
<protein>
    <recommendedName>
        <fullName evidence="3">Transmembrane protein</fullName>
    </recommendedName>
</protein>
<proteinExistence type="predicted"/>
<keyword evidence="1" id="KW-0472">Membrane</keyword>
<evidence type="ECO:0000256" key="1">
    <source>
        <dbReference type="SAM" id="Phobius"/>
    </source>
</evidence>
<feature type="transmembrane region" description="Helical" evidence="1">
    <location>
        <begin position="12"/>
        <end position="33"/>
    </location>
</feature>
<keyword evidence="1" id="KW-1133">Transmembrane helix</keyword>
<gene>
    <name evidence="2" type="ORF">EVA_07828</name>
</gene>
<dbReference type="AlphaFoldDB" id="J9GB61"/>
<keyword evidence="1" id="KW-0812">Transmembrane</keyword>
<accession>J9GB61</accession>
<name>J9GB61_9ZZZZ</name>